<evidence type="ECO:0000313" key="1">
    <source>
        <dbReference type="EMBL" id="EYC30465.1"/>
    </source>
</evidence>
<dbReference type="AlphaFoldDB" id="A0A016VST1"/>
<proteinExistence type="predicted"/>
<keyword evidence="2" id="KW-1185">Reference proteome</keyword>
<gene>
    <name evidence="1" type="primary">Acey_s0005.g2661</name>
    <name evidence="1" type="synonym">Acey-Y111B2A.12</name>
    <name evidence="1" type="ORF">Y032_0005g2661</name>
</gene>
<protein>
    <submittedName>
        <fullName evidence="1">Uncharacterized protein</fullName>
    </submittedName>
</protein>
<organism evidence="1 2">
    <name type="scientific">Ancylostoma ceylanicum</name>
    <dbReference type="NCBI Taxonomy" id="53326"/>
    <lineage>
        <taxon>Eukaryota</taxon>
        <taxon>Metazoa</taxon>
        <taxon>Ecdysozoa</taxon>
        <taxon>Nematoda</taxon>
        <taxon>Chromadorea</taxon>
        <taxon>Rhabditida</taxon>
        <taxon>Rhabditina</taxon>
        <taxon>Rhabditomorpha</taxon>
        <taxon>Strongyloidea</taxon>
        <taxon>Ancylostomatidae</taxon>
        <taxon>Ancylostomatinae</taxon>
        <taxon>Ancylostoma</taxon>
    </lineage>
</organism>
<accession>A0A016VST1</accession>
<dbReference type="Proteomes" id="UP000024635">
    <property type="component" value="Unassembled WGS sequence"/>
</dbReference>
<reference evidence="2" key="1">
    <citation type="journal article" date="2015" name="Nat. Genet.">
        <title>The genome and transcriptome of the zoonotic hookworm Ancylostoma ceylanicum identify infection-specific gene families.</title>
        <authorList>
            <person name="Schwarz E.M."/>
            <person name="Hu Y."/>
            <person name="Antoshechkin I."/>
            <person name="Miller M.M."/>
            <person name="Sternberg P.W."/>
            <person name="Aroian R.V."/>
        </authorList>
    </citation>
    <scope>NUCLEOTIDE SEQUENCE</scope>
    <source>
        <strain evidence="2">HY135</strain>
    </source>
</reference>
<evidence type="ECO:0000313" key="2">
    <source>
        <dbReference type="Proteomes" id="UP000024635"/>
    </source>
</evidence>
<dbReference type="EMBL" id="JARK01001341">
    <property type="protein sequence ID" value="EYC30465.1"/>
    <property type="molecule type" value="Genomic_DNA"/>
</dbReference>
<comment type="caution">
    <text evidence="1">The sequence shown here is derived from an EMBL/GenBank/DDBJ whole genome shotgun (WGS) entry which is preliminary data.</text>
</comment>
<name>A0A016VST1_9BILA</name>
<dbReference type="OrthoDB" id="10261640at2759"/>
<sequence>MAGSEKSDDLPCMEMEDADGVFAEAVDQVLITNINTILHATSVFSLKLVFSLNFLPYTYLQKWGYGTK</sequence>